<dbReference type="InterPro" id="IPR000120">
    <property type="entry name" value="Amidase"/>
</dbReference>
<organism evidence="4 5">
    <name type="scientific">Methylopila musalis</name>
    <dbReference type="NCBI Taxonomy" id="1134781"/>
    <lineage>
        <taxon>Bacteria</taxon>
        <taxon>Pseudomonadati</taxon>
        <taxon>Pseudomonadota</taxon>
        <taxon>Alphaproteobacteria</taxon>
        <taxon>Hyphomicrobiales</taxon>
        <taxon>Methylopilaceae</taxon>
        <taxon>Methylopila</taxon>
    </lineage>
</organism>
<evidence type="ECO:0000256" key="2">
    <source>
        <dbReference type="ARBA" id="ARBA00021874"/>
    </source>
</evidence>
<proteinExistence type="predicted"/>
<dbReference type="PROSITE" id="PS00571">
    <property type="entry name" value="AMIDASES"/>
    <property type="match status" value="1"/>
</dbReference>
<dbReference type="InterPro" id="IPR023631">
    <property type="entry name" value="Amidase_dom"/>
</dbReference>
<feature type="domain" description="Amidase" evidence="3">
    <location>
        <begin position="3"/>
        <end position="367"/>
    </location>
</feature>
<reference evidence="5" key="1">
    <citation type="journal article" date="2019" name="Int. J. Syst. Evol. Microbiol.">
        <title>The Global Catalogue of Microorganisms (GCM) 10K type strain sequencing project: providing services to taxonomists for standard genome sequencing and annotation.</title>
        <authorList>
            <consortium name="The Broad Institute Genomics Platform"/>
            <consortium name="The Broad Institute Genome Sequencing Center for Infectious Disease"/>
            <person name="Wu L."/>
            <person name="Ma J."/>
        </authorList>
    </citation>
    <scope>NUCLEOTIDE SEQUENCE [LARGE SCALE GENOMIC DNA]</scope>
    <source>
        <strain evidence="5">CCUG 61696</strain>
    </source>
</reference>
<dbReference type="SUPFAM" id="SSF75304">
    <property type="entry name" value="Amidase signature (AS) enzymes"/>
    <property type="match status" value="1"/>
</dbReference>
<dbReference type="InterPro" id="IPR020556">
    <property type="entry name" value="Amidase_CS"/>
</dbReference>
<name>A0ABW3Z9A8_9HYPH</name>
<dbReference type="RefSeq" id="WP_378775826.1">
    <property type="nucleotide sequence ID" value="NZ_JBHTMX010000104.1"/>
</dbReference>
<feature type="non-terminal residue" evidence="4">
    <location>
        <position position="1"/>
    </location>
</feature>
<dbReference type="PANTHER" id="PTHR11895">
    <property type="entry name" value="TRANSAMIDASE"/>
    <property type="match status" value="1"/>
</dbReference>
<dbReference type="Pfam" id="PF01425">
    <property type="entry name" value="Amidase"/>
    <property type="match status" value="1"/>
</dbReference>
<protein>
    <recommendedName>
        <fullName evidence="2">Indoleacetamide hydrolase</fullName>
    </recommendedName>
</protein>
<accession>A0ABW3Z9A8</accession>
<dbReference type="EMBL" id="JBHTMX010000104">
    <property type="protein sequence ID" value="MFD1332613.1"/>
    <property type="molecule type" value="Genomic_DNA"/>
</dbReference>
<comment type="function">
    <text evidence="1">Hydrolyzes indole-3-acetamide (IAM) into indole-3-acetic acid (IAA).</text>
</comment>
<dbReference type="Gene3D" id="3.90.1300.10">
    <property type="entry name" value="Amidase signature (AS) domain"/>
    <property type="match status" value="1"/>
</dbReference>
<comment type="caution">
    <text evidence="4">The sequence shown here is derived from an EMBL/GenBank/DDBJ whole genome shotgun (WGS) entry which is preliminary data.</text>
</comment>
<evidence type="ECO:0000259" key="3">
    <source>
        <dbReference type="Pfam" id="PF01425"/>
    </source>
</evidence>
<evidence type="ECO:0000313" key="5">
    <source>
        <dbReference type="Proteomes" id="UP001597171"/>
    </source>
</evidence>
<evidence type="ECO:0000256" key="1">
    <source>
        <dbReference type="ARBA" id="ARBA00003871"/>
    </source>
</evidence>
<evidence type="ECO:0000313" key="4">
    <source>
        <dbReference type="EMBL" id="MFD1332613.1"/>
    </source>
</evidence>
<dbReference type="Proteomes" id="UP001597171">
    <property type="component" value="Unassembled WGS sequence"/>
</dbReference>
<keyword evidence="5" id="KW-1185">Reference proteome</keyword>
<dbReference type="PANTHER" id="PTHR11895:SF176">
    <property type="entry name" value="AMIDASE AMID-RELATED"/>
    <property type="match status" value="1"/>
</dbReference>
<gene>
    <name evidence="4" type="ORF">ACFQ4O_11460</name>
</gene>
<dbReference type="InterPro" id="IPR036928">
    <property type="entry name" value="AS_sf"/>
</dbReference>
<sequence>RAGETSACGSAIRRDWTAPSTADALTRLDRAGAVTLGRLAMSEFAVGPIGLNAHNGPTRNPWNPAHVSGGSSSGPAAAVAARTAFGALGSDTGASIRVPSAACGVVGLKPSPGLISTAGSMPLSSSLDVVGPIARRVGDVALLTAVLARPVDPDLASPAHPAFLDAAFAPVEPPRGLRLGVPRGFFRDGLAPDVSERFEAAAAAFRDLGVTLVDVDDAAFAEAGPLYGAILGAEAASTHARLLRAEADAYSPQVRARLLAGLGVEPAAYAAALARRAPLLVAALSDVFARADLLLAPVLRDPVPTIAEVDVGDGPRMAEVVAGFLRLTNPMNVLGLPALSLPAGFTSNGLPCGVQLVGPPMSDILLLKTGRAYERAVGWTSLQPTAPAPAPAAPPHESLVSR</sequence>